<keyword evidence="3" id="KW-1185">Reference proteome</keyword>
<dbReference type="OrthoDB" id="10609377at2759"/>
<accession>A0A0D0ATP9</accession>
<reference evidence="2 3" key="1">
    <citation type="submission" date="2014-04" db="EMBL/GenBank/DDBJ databases">
        <authorList>
            <consortium name="DOE Joint Genome Institute"/>
            <person name="Kuo A."/>
            <person name="Ruytinx J."/>
            <person name="Rineau F."/>
            <person name="Colpaert J."/>
            <person name="Kohler A."/>
            <person name="Nagy L.G."/>
            <person name="Floudas D."/>
            <person name="Copeland A."/>
            <person name="Barry K.W."/>
            <person name="Cichocki N."/>
            <person name="Veneault-Fourrey C."/>
            <person name="LaButti K."/>
            <person name="Lindquist E.A."/>
            <person name="Lipzen A."/>
            <person name="Lundell T."/>
            <person name="Morin E."/>
            <person name="Murat C."/>
            <person name="Sun H."/>
            <person name="Tunlid A."/>
            <person name="Henrissat B."/>
            <person name="Grigoriev I.V."/>
            <person name="Hibbett D.S."/>
            <person name="Martin F."/>
            <person name="Nordberg H.P."/>
            <person name="Cantor M.N."/>
            <person name="Hua S.X."/>
        </authorList>
    </citation>
    <scope>NUCLEOTIDE SEQUENCE [LARGE SCALE GENOMIC DNA]</scope>
    <source>
        <strain evidence="2 3">UH-Slu-Lm8-n1</strain>
    </source>
</reference>
<evidence type="ECO:0000313" key="3">
    <source>
        <dbReference type="Proteomes" id="UP000054485"/>
    </source>
</evidence>
<organism evidence="2 3">
    <name type="scientific">Suillus luteus UH-Slu-Lm8-n1</name>
    <dbReference type="NCBI Taxonomy" id="930992"/>
    <lineage>
        <taxon>Eukaryota</taxon>
        <taxon>Fungi</taxon>
        <taxon>Dikarya</taxon>
        <taxon>Basidiomycota</taxon>
        <taxon>Agaricomycotina</taxon>
        <taxon>Agaricomycetes</taxon>
        <taxon>Agaricomycetidae</taxon>
        <taxon>Boletales</taxon>
        <taxon>Suillineae</taxon>
        <taxon>Suillaceae</taxon>
        <taxon>Suillus</taxon>
    </lineage>
</organism>
<dbReference type="EMBL" id="KN835438">
    <property type="protein sequence ID" value="KIK37657.1"/>
    <property type="molecule type" value="Genomic_DNA"/>
</dbReference>
<dbReference type="HOGENOM" id="CLU_1971943_0_0_1"/>
<reference evidence="3" key="2">
    <citation type="submission" date="2015-01" db="EMBL/GenBank/DDBJ databases">
        <title>Evolutionary Origins and Diversification of the Mycorrhizal Mutualists.</title>
        <authorList>
            <consortium name="DOE Joint Genome Institute"/>
            <consortium name="Mycorrhizal Genomics Consortium"/>
            <person name="Kohler A."/>
            <person name="Kuo A."/>
            <person name="Nagy L.G."/>
            <person name="Floudas D."/>
            <person name="Copeland A."/>
            <person name="Barry K.W."/>
            <person name="Cichocki N."/>
            <person name="Veneault-Fourrey C."/>
            <person name="LaButti K."/>
            <person name="Lindquist E.A."/>
            <person name="Lipzen A."/>
            <person name="Lundell T."/>
            <person name="Morin E."/>
            <person name="Murat C."/>
            <person name="Riley R."/>
            <person name="Ohm R."/>
            <person name="Sun H."/>
            <person name="Tunlid A."/>
            <person name="Henrissat B."/>
            <person name="Grigoriev I.V."/>
            <person name="Hibbett D.S."/>
            <person name="Martin F."/>
        </authorList>
    </citation>
    <scope>NUCLEOTIDE SEQUENCE [LARGE SCALE GENOMIC DNA]</scope>
    <source>
        <strain evidence="3">UH-Slu-Lm8-n1</strain>
    </source>
</reference>
<evidence type="ECO:0000313" key="2">
    <source>
        <dbReference type="EMBL" id="KIK37657.1"/>
    </source>
</evidence>
<feature type="compositionally biased region" description="Basic and acidic residues" evidence="1">
    <location>
        <begin position="1"/>
        <end position="20"/>
    </location>
</feature>
<gene>
    <name evidence="2" type="ORF">CY34DRAFT_446825</name>
</gene>
<sequence>MTHKRDTEGNGRSIEEKRENNTSSGAAPNSARIRQKCNSRHLTASERVRFFGTKAEGSWRAASITTDAGKSVREVAEHQCQPSEGTQWSRWKGRKYNGDNCEGIKYKCYLTGCRKWTLGQYHMKQEV</sequence>
<name>A0A0D0ATP9_9AGAM</name>
<dbReference type="AlphaFoldDB" id="A0A0D0ATP9"/>
<dbReference type="InParanoid" id="A0A0D0ATP9"/>
<protein>
    <submittedName>
        <fullName evidence="2">Unplaced genomic scaffold CY34scaffold_307, whole genome shotgun sequence</fullName>
    </submittedName>
</protein>
<evidence type="ECO:0000256" key="1">
    <source>
        <dbReference type="SAM" id="MobiDB-lite"/>
    </source>
</evidence>
<proteinExistence type="predicted"/>
<dbReference type="Proteomes" id="UP000054485">
    <property type="component" value="Unassembled WGS sequence"/>
</dbReference>
<feature type="region of interest" description="Disordered" evidence="1">
    <location>
        <begin position="1"/>
        <end position="35"/>
    </location>
</feature>